<gene>
    <name evidence="1" type="ORF">BO66DRAFT_38235</name>
</gene>
<accession>A0ACD1HEP3</accession>
<reference evidence="1" key="1">
    <citation type="submission" date="2018-02" db="EMBL/GenBank/DDBJ databases">
        <title>The genomes of Aspergillus section Nigri reveals drivers in fungal speciation.</title>
        <authorList>
            <consortium name="DOE Joint Genome Institute"/>
            <person name="Vesth T.C."/>
            <person name="Nybo J."/>
            <person name="Theobald S."/>
            <person name="Brandl J."/>
            <person name="Frisvad J.C."/>
            <person name="Nielsen K.F."/>
            <person name="Lyhne E.K."/>
            <person name="Kogle M.E."/>
            <person name="Kuo A."/>
            <person name="Riley R."/>
            <person name="Clum A."/>
            <person name="Nolan M."/>
            <person name="Lipzen A."/>
            <person name="Salamov A."/>
            <person name="Henrissat B."/>
            <person name="Wiebenga A."/>
            <person name="De vries R.P."/>
            <person name="Grigoriev I.V."/>
            <person name="Mortensen U.H."/>
            <person name="Andersen M.R."/>
            <person name="Baker S.E."/>
        </authorList>
    </citation>
    <scope>NUCLEOTIDE SEQUENCE</scope>
    <source>
        <strain evidence="1">CBS 121060</strain>
    </source>
</reference>
<proteinExistence type="predicted"/>
<organism evidence="1 2">
    <name type="scientific">Aspergillus aculeatinus CBS 121060</name>
    <dbReference type="NCBI Taxonomy" id="1448322"/>
    <lineage>
        <taxon>Eukaryota</taxon>
        <taxon>Fungi</taxon>
        <taxon>Dikarya</taxon>
        <taxon>Ascomycota</taxon>
        <taxon>Pezizomycotina</taxon>
        <taxon>Eurotiomycetes</taxon>
        <taxon>Eurotiomycetidae</taxon>
        <taxon>Eurotiales</taxon>
        <taxon>Aspergillaceae</taxon>
        <taxon>Aspergillus</taxon>
        <taxon>Aspergillus subgen. Circumdati</taxon>
    </lineage>
</organism>
<name>A0ACD1HEP3_9EURO</name>
<dbReference type="Proteomes" id="UP000249661">
    <property type="component" value="Unassembled WGS sequence"/>
</dbReference>
<protein>
    <submittedName>
        <fullName evidence="1">Uncharacterized protein</fullName>
    </submittedName>
</protein>
<dbReference type="EMBL" id="KZ824945">
    <property type="protein sequence ID" value="RAH72125.1"/>
    <property type="molecule type" value="Genomic_DNA"/>
</dbReference>
<sequence>MLTQDQKLTPEAIGSDGSMQEKLDTWLFSHNLARPPQAETNSKGLSLFSRLRLKTLLPETVFVSPSNRVEDNQQTPTSDLQRAAHPPSQTTTVHAAYNPPLHQHMSTLQYTTVQHHDGITDSVPVSLT</sequence>
<evidence type="ECO:0000313" key="2">
    <source>
        <dbReference type="Proteomes" id="UP000249661"/>
    </source>
</evidence>
<keyword evidence="2" id="KW-1185">Reference proteome</keyword>
<evidence type="ECO:0000313" key="1">
    <source>
        <dbReference type="EMBL" id="RAH72125.1"/>
    </source>
</evidence>